<sequence>MIKMTMQPHNNDCTHITYNGKNKFCFLQHADTKQQILDTRYDSYNYAWCALYSGEDRFVAEPSVTTMKPETAPIPDSILKMGTTSTKMLILNVFHRGFLQNHRSIGDFNQIYC</sequence>
<accession>A0A915J601</accession>
<dbReference type="AlphaFoldDB" id="A0A915J601"/>
<name>A0A915J601_ROMCU</name>
<organism evidence="1 2">
    <name type="scientific">Romanomermis culicivorax</name>
    <name type="common">Nematode worm</name>
    <dbReference type="NCBI Taxonomy" id="13658"/>
    <lineage>
        <taxon>Eukaryota</taxon>
        <taxon>Metazoa</taxon>
        <taxon>Ecdysozoa</taxon>
        <taxon>Nematoda</taxon>
        <taxon>Enoplea</taxon>
        <taxon>Dorylaimia</taxon>
        <taxon>Mermithida</taxon>
        <taxon>Mermithoidea</taxon>
        <taxon>Mermithidae</taxon>
        <taxon>Romanomermis</taxon>
    </lineage>
</organism>
<evidence type="ECO:0000313" key="2">
    <source>
        <dbReference type="WBParaSite" id="nRc.2.0.1.t21560-RA"/>
    </source>
</evidence>
<protein>
    <submittedName>
        <fullName evidence="2">Uncharacterized protein</fullName>
    </submittedName>
</protein>
<evidence type="ECO:0000313" key="1">
    <source>
        <dbReference type="Proteomes" id="UP000887565"/>
    </source>
</evidence>
<dbReference type="Proteomes" id="UP000887565">
    <property type="component" value="Unplaced"/>
</dbReference>
<keyword evidence="1" id="KW-1185">Reference proteome</keyword>
<dbReference type="WBParaSite" id="nRc.2.0.1.t21560-RA">
    <property type="protein sequence ID" value="nRc.2.0.1.t21560-RA"/>
    <property type="gene ID" value="nRc.2.0.1.g21560"/>
</dbReference>
<proteinExistence type="predicted"/>
<reference evidence="2" key="1">
    <citation type="submission" date="2022-11" db="UniProtKB">
        <authorList>
            <consortium name="WormBaseParasite"/>
        </authorList>
    </citation>
    <scope>IDENTIFICATION</scope>
</reference>